<evidence type="ECO:0000256" key="1">
    <source>
        <dbReference type="SAM" id="Phobius"/>
    </source>
</evidence>
<keyword evidence="3" id="KW-0808">Transferase</keyword>
<dbReference type="KEGG" id="moj:D7D94_07750"/>
<feature type="transmembrane region" description="Helical" evidence="1">
    <location>
        <begin position="310"/>
        <end position="331"/>
    </location>
</feature>
<keyword evidence="1" id="KW-0812">Transmembrane</keyword>
<dbReference type="InterPro" id="IPR050879">
    <property type="entry name" value="Acyltransferase_3"/>
</dbReference>
<feature type="transmembrane region" description="Helical" evidence="1">
    <location>
        <begin position="190"/>
        <end position="208"/>
    </location>
</feature>
<dbReference type="OrthoDB" id="9796461at2"/>
<feature type="transmembrane region" description="Helical" evidence="1">
    <location>
        <begin position="82"/>
        <end position="99"/>
    </location>
</feature>
<evidence type="ECO:0000313" key="4">
    <source>
        <dbReference type="Proteomes" id="UP000422989"/>
    </source>
</evidence>
<sequence length="360" mass="40199">MQVTTTLRPATRTRLDTLTSLRFFAALYVVLHHTFGPDDIPLLHFGYLGVTFFFVLSGFVLTWSNSTRDGAVAFYRNRWARVWPLQIVTLIIAALLPYAKNDNLVTFMQNVTLTQAWTHEAVRSFNWVSWSISNEAFFYLLFPIALAVIARLHGPTLVMTGVATAMAQVVFVGLVQRSGIEHVLFLTYDFPAYRLGEFIIGICLARWMQTRGDQPDRGAHMFWVLALFCTAAILALGEYEDQGRALTSVAILPGAVALIHWAVTLEKNGGLEWLRARPLVKLGEWSFALYLVHMLVLRPIAAAIGLERAAYFPVAWGIVAVVLCVAASALASELVEKPLERVLRSPRRPIEPRAVTADPM</sequence>
<evidence type="ECO:0000259" key="2">
    <source>
        <dbReference type="Pfam" id="PF01757"/>
    </source>
</evidence>
<feature type="transmembrane region" description="Helical" evidence="1">
    <location>
        <begin position="220"/>
        <end position="239"/>
    </location>
</feature>
<keyword evidence="1" id="KW-0472">Membrane</keyword>
<keyword evidence="4" id="KW-1185">Reference proteome</keyword>
<feature type="domain" description="Acyltransferase 3" evidence="2">
    <location>
        <begin position="19"/>
        <end position="331"/>
    </location>
</feature>
<dbReference type="PANTHER" id="PTHR23028">
    <property type="entry name" value="ACETYLTRANSFERASE"/>
    <property type="match status" value="1"/>
</dbReference>
<dbReference type="GO" id="GO:0016020">
    <property type="term" value="C:membrane"/>
    <property type="evidence" value="ECO:0007669"/>
    <property type="project" value="TreeGrafter"/>
</dbReference>
<proteinExistence type="predicted"/>
<dbReference type="PANTHER" id="PTHR23028:SF53">
    <property type="entry name" value="ACYL_TRANSF_3 DOMAIN-CONTAINING PROTEIN"/>
    <property type="match status" value="1"/>
</dbReference>
<evidence type="ECO:0000313" key="3">
    <source>
        <dbReference type="EMBL" id="QGU27570.1"/>
    </source>
</evidence>
<dbReference type="GO" id="GO:0000271">
    <property type="term" value="P:polysaccharide biosynthetic process"/>
    <property type="evidence" value="ECO:0007669"/>
    <property type="project" value="TreeGrafter"/>
</dbReference>
<name>A0A6I6E583_9MICO</name>
<keyword evidence="3" id="KW-0012">Acyltransferase</keyword>
<feature type="transmembrane region" description="Helical" evidence="1">
    <location>
        <begin position="20"/>
        <end position="36"/>
    </location>
</feature>
<feature type="transmembrane region" description="Helical" evidence="1">
    <location>
        <begin position="157"/>
        <end position="175"/>
    </location>
</feature>
<keyword evidence="1" id="KW-1133">Transmembrane helix</keyword>
<dbReference type="AlphaFoldDB" id="A0A6I6E583"/>
<gene>
    <name evidence="3" type="ORF">D7D94_07750</name>
</gene>
<dbReference type="EMBL" id="CP032550">
    <property type="protein sequence ID" value="QGU27570.1"/>
    <property type="molecule type" value="Genomic_DNA"/>
</dbReference>
<dbReference type="InterPro" id="IPR002656">
    <property type="entry name" value="Acyl_transf_3_dom"/>
</dbReference>
<feature type="transmembrane region" description="Helical" evidence="1">
    <location>
        <begin position="245"/>
        <end position="264"/>
    </location>
</feature>
<organism evidence="3 4">
    <name type="scientific">Microbacterium oryzae</name>
    <dbReference type="NCBI Taxonomy" id="743009"/>
    <lineage>
        <taxon>Bacteria</taxon>
        <taxon>Bacillati</taxon>
        <taxon>Actinomycetota</taxon>
        <taxon>Actinomycetes</taxon>
        <taxon>Micrococcales</taxon>
        <taxon>Microbacteriaceae</taxon>
        <taxon>Microbacterium</taxon>
    </lineage>
</organism>
<reference evidence="3 4" key="1">
    <citation type="submission" date="2018-09" db="EMBL/GenBank/DDBJ databases">
        <title>Whole genome sequencing of Microbacterium oryzae strain MB-10T.</title>
        <authorList>
            <person name="Das S.K."/>
        </authorList>
    </citation>
    <scope>NUCLEOTIDE SEQUENCE [LARGE SCALE GENOMIC DNA]</scope>
    <source>
        <strain evidence="3 4">MB-10</strain>
    </source>
</reference>
<dbReference type="Proteomes" id="UP000422989">
    <property type="component" value="Chromosome"/>
</dbReference>
<protein>
    <submittedName>
        <fullName evidence="3">Acyltransferase</fullName>
    </submittedName>
</protein>
<accession>A0A6I6E583</accession>
<dbReference type="Pfam" id="PF01757">
    <property type="entry name" value="Acyl_transf_3"/>
    <property type="match status" value="1"/>
</dbReference>
<feature type="transmembrane region" description="Helical" evidence="1">
    <location>
        <begin position="127"/>
        <end position="150"/>
    </location>
</feature>
<dbReference type="GO" id="GO:0016747">
    <property type="term" value="F:acyltransferase activity, transferring groups other than amino-acyl groups"/>
    <property type="evidence" value="ECO:0007669"/>
    <property type="project" value="InterPro"/>
</dbReference>
<feature type="transmembrane region" description="Helical" evidence="1">
    <location>
        <begin position="42"/>
        <end position="61"/>
    </location>
</feature>
<feature type="transmembrane region" description="Helical" evidence="1">
    <location>
        <begin position="285"/>
        <end position="304"/>
    </location>
</feature>